<sequence length="49" mass="5778">MGSGGIVPHALFQRTSWRYYWKAKSECWAGVWNERFLIQAAPPARRRLK</sequence>
<organism evidence="1 2">
    <name type="scientific">Pseudoflavonifractor capillosus ATCC 29799</name>
    <dbReference type="NCBI Taxonomy" id="411467"/>
    <lineage>
        <taxon>Bacteria</taxon>
        <taxon>Bacillati</taxon>
        <taxon>Bacillota</taxon>
        <taxon>Clostridia</taxon>
        <taxon>Eubacteriales</taxon>
        <taxon>Oscillospiraceae</taxon>
        <taxon>Pseudoflavonifractor</taxon>
    </lineage>
</organism>
<protein>
    <submittedName>
        <fullName evidence="1">Uncharacterized protein</fullName>
    </submittedName>
</protein>
<comment type="caution">
    <text evidence="1">The sequence shown here is derived from an EMBL/GenBank/DDBJ whole genome shotgun (WGS) entry which is preliminary data.</text>
</comment>
<accession>A6P2F1</accession>
<keyword evidence="2" id="KW-1185">Reference proteome</keyword>
<proteinExistence type="predicted"/>
<evidence type="ECO:0000313" key="2">
    <source>
        <dbReference type="Proteomes" id="UP000003639"/>
    </source>
</evidence>
<dbReference type="Proteomes" id="UP000003639">
    <property type="component" value="Unassembled WGS sequence"/>
</dbReference>
<gene>
    <name evidence="1" type="ORF">BACCAP_04682</name>
</gene>
<dbReference type="EMBL" id="AAXG02000053">
    <property type="protein sequence ID" value="EDM97538.1"/>
    <property type="molecule type" value="Genomic_DNA"/>
</dbReference>
<dbReference type="STRING" id="411467.BACCAP_04682"/>
<dbReference type="AlphaFoldDB" id="A6P2F1"/>
<reference evidence="1 2" key="2">
    <citation type="submission" date="2007-06" db="EMBL/GenBank/DDBJ databases">
        <title>Draft genome sequence of Pseudoflavonifractor capillosus ATCC 29799.</title>
        <authorList>
            <person name="Sudarsanam P."/>
            <person name="Ley R."/>
            <person name="Guruge J."/>
            <person name="Turnbaugh P.J."/>
            <person name="Mahowald M."/>
            <person name="Liep D."/>
            <person name="Gordon J."/>
        </authorList>
    </citation>
    <scope>NUCLEOTIDE SEQUENCE [LARGE SCALE GENOMIC DNA]</scope>
    <source>
        <strain evidence="1 2">ATCC 29799</strain>
    </source>
</reference>
<name>A6P2F1_9FIRM</name>
<reference evidence="1 2" key="1">
    <citation type="submission" date="2007-04" db="EMBL/GenBank/DDBJ databases">
        <authorList>
            <person name="Fulton L."/>
            <person name="Clifton S."/>
            <person name="Fulton B."/>
            <person name="Xu J."/>
            <person name="Minx P."/>
            <person name="Pepin K.H."/>
            <person name="Johnson M."/>
            <person name="Thiruvilangam P."/>
            <person name="Bhonagiri V."/>
            <person name="Nash W.E."/>
            <person name="Mardis E.R."/>
            <person name="Wilson R.K."/>
        </authorList>
    </citation>
    <scope>NUCLEOTIDE SEQUENCE [LARGE SCALE GENOMIC DNA]</scope>
    <source>
        <strain evidence="1 2">ATCC 29799</strain>
    </source>
</reference>
<evidence type="ECO:0000313" key="1">
    <source>
        <dbReference type="EMBL" id="EDM97538.1"/>
    </source>
</evidence>